<feature type="region of interest" description="Disordered" evidence="1">
    <location>
        <begin position="233"/>
        <end position="276"/>
    </location>
</feature>
<proteinExistence type="predicted"/>
<feature type="compositionally biased region" description="Basic and acidic residues" evidence="1">
    <location>
        <begin position="256"/>
        <end position="274"/>
    </location>
</feature>
<dbReference type="PANTHER" id="PTHR47331">
    <property type="entry name" value="PHD-TYPE DOMAIN-CONTAINING PROTEIN"/>
    <property type="match status" value="1"/>
</dbReference>
<accession>A0AA47P9B5</accession>
<gene>
    <name evidence="2" type="ORF">N1851_005229</name>
</gene>
<evidence type="ECO:0000313" key="2">
    <source>
        <dbReference type="EMBL" id="KAK0153095.1"/>
    </source>
</evidence>
<keyword evidence="3" id="KW-1185">Reference proteome</keyword>
<feature type="region of interest" description="Disordered" evidence="1">
    <location>
        <begin position="23"/>
        <end position="60"/>
    </location>
</feature>
<dbReference type="PANTHER" id="PTHR47331:SF6">
    <property type="entry name" value="DOUBLECORTIN DOMAIN-CONTAINING PROTEIN"/>
    <property type="match status" value="1"/>
</dbReference>
<protein>
    <submittedName>
        <fullName evidence="2">Uncharacterized protein</fullName>
    </submittedName>
</protein>
<dbReference type="Proteomes" id="UP001174136">
    <property type="component" value="Unassembled WGS sequence"/>
</dbReference>
<sequence>MELQPAAQLPTGLTEAYLQNLEVRSPRATSPSHHTTDQDDHGAANRPGQVHCKKSASLHRTEGRTRAENYWAWRASFCNTIDNIGLTVAEETDLLIKWLGKESLEQACRLRAAHIREPQGGLKAIWQRLEECYGTPEAIEGALFARLKSFPKITNKEPAKLRELADLLHELQAAKQDGFRPGLAYLDTARGVAPIILFPPFSVFVKFIHNQAKARNNPSFTITPPTALAIKRDKTRSHPSHANQPVAVHKTQVADSSHKGEPKADTPDPSEHCPIHQKPLSLGKCRGFRDKLLTDRWHAPTFSKQSITTLKTCAGSKETSGRRACGYVLESLDEKTCFPLPVLIECNELPNNSFTSPTPEKNIATEIPLLDHNANTVFAGKRHSENSQNPKANKWTQRCPVCSKSRPRVGGDVCLGTAHWPSSVTALKTSILENGRPSYLTPCYSHLRVKDLTQSCSVLQFPPPQRAAVHPAPLLCRDDTDSSSFTCTDNDHQPAPSIEDLKFLKIMDNKVF</sequence>
<reference evidence="2" key="1">
    <citation type="journal article" date="2023" name="Front. Mar. Sci.">
        <title>A new Merluccius polli reference genome to investigate the effects of global change in West African waters.</title>
        <authorList>
            <person name="Mateo J.L."/>
            <person name="Blanco-Fernandez C."/>
            <person name="Garcia-Vazquez E."/>
            <person name="Machado-Schiaffino G."/>
        </authorList>
    </citation>
    <scope>NUCLEOTIDE SEQUENCE</scope>
    <source>
        <strain evidence="2">C29</strain>
        <tissue evidence="2">Fin</tissue>
    </source>
</reference>
<comment type="caution">
    <text evidence="2">The sequence shown here is derived from an EMBL/GenBank/DDBJ whole genome shotgun (WGS) entry which is preliminary data.</text>
</comment>
<evidence type="ECO:0000256" key="1">
    <source>
        <dbReference type="SAM" id="MobiDB-lite"/>
    </source>
</evidence>
<dbReference type="EMBL" id="JAOPHQ010000867">
    <property type="protein sequence ID" value="KAK0153095.1"/>
    <property type="molecule type" value="Genomic_DNA"/>
</dbReference>
<organism evidence="2 3">
    <name type="scientific">Merluccius polli</name>
    <name type="common">Benguela hake</name>
    <name type="synonym">Merluccius cadenati</name>
    <dbReference type="NCBI Taxonomy" id="89951"/>
    <lineage>
        <taxon>Eukaryota</taxon>
        <taxon>Metazoa</taxon>
        <taxon>Chordata</taxon>
        <taxon>Craniata</taxon>
        <taxon>Vertebrata</taxon>
        <taxon>Euteleostomi</taxon>
        <taxon>Actinopterygii</taxon>
        <taxon>Neopterygii</taxon>
        <taxon>Teleostei</taxon>
        <taxon>Neoteleostei</taxon>
        <taxon>Acanthomorphata</taxon>
        <taxon>Zeiogadaria</taxon>
        <taxon>Gadariae</taxon>
        <taxon>Gadiformes</taxon>
        <taxon>Gadoidei</taxon>
        <taxon>Merlucciidae</taxon>
        <taxon>Merluccius</taxon>
    </lineage>
</organism>
<dbReference type="AlphaFoldDB" id="A0AA47P9B5"/>
<name>A0AA47P9B5_MERPO</name>
<evidence type="ECO:0000313" key="3">
    <source>
        <dbReference type="Proteomes" id="UP001174136"/>
    </source>
</evidence>
<feature type="compositionally biased region" description="Basic and acidic residues" evidence="1">
    <location>
        <begin position="34"/>
        <end position="43"/>
    </location>
</feature>